<dbReference type="InterPro" id="IPR038013">
    <property type="entry name" value="ALG11"/>
</dbReference>
<feature type="non-terminal residue" evidence="5">
    <location>
        <position position="85"/>
    </location>
</feature>
<name>A0A0F7RUB4_9BASI</name>
<evidence type="ECO:0000256" key="3">
    <source>
        <dbReference type="ARBA" id="ARBA00022824"/>
    </source>
</evidence>
<comment type="subcellular location">
    <subcellularLocation>
        <location evidence="1">Endoplasmic reticulum membrane</location>
    </subcellularLocation>
</comment>
<dbReference type="PANTHER" id="PTHR45919:SF1">
    <property type="entry name" value="GDP-MAN:MAN(3)GLCNAC(2)-PP-DOL ALPHA-1,2-MANNOSYLTRANSFERASE"/>
    <property type="match status" value="1"/>
</dbReference>
<dbReference type="GO" id="GO:0006487">
    <property type="term" value="P:protein N-linked glycosylation"/>
    <property type="evidence" value="ECO:0007669"/>
    <property type="project" value="TreeGrafter"/>
</dbReference>
<evidence type="ECO:0000313" key="6">
    <source>
        <dbReference type="Proteomes" id="UP000242770"/>
    </source>
</evidence>
<accession>A0A0F7RUB4</accession>
<evidence type="ECO:0000313" key="5">
    <source>
        <dbReference type="EMBL" id="CDS00471.1"/>
    </source>
</evidence>
<dbReference type="InterPro" id="IPR031814">
    <property type="entry name" value="ALG11_N"/>
</dbReference>
<dbReference type="Proteomes" id="UP000242770">
    <property type="component" value="Unassembled WGS sequence"/>
</dbReference>
<reference evidence="6" key="1">
    <citation type="submission" date="2014-06" db="EMBL/GenBank/DDBJ databases">
        <authorList>
            <person name="Berkman P.J."/>
        </authorList>
    </citation>
    <scope>NUCLEOTIDE SEQUENCE [LARGE SCALE GENOMIC DNA]</scope>
</reference>
<keyword evidence="6" id="KW-1185">Reference proteome</keyword>
<dbReference type="GO" id="GO:0005789">
    <property type="term" value="C:endoplasmic reticulum membrane"/>
    <property type="evidence" value="ECO:0007669"/>
    <property type="project" value="UniProtKB-SubCell"/>
</dbReference>
<sequence>MVEDSTWRSWTLLGQSYGSVWLGFEALSRLIPDVLIDTMGYAFTYPVARLFNLHLSIAAYVHYPIISTDMLARVSARQPGHTNNA</sequence>
<evidence type="ECO:0000256" key="1">
    <source>
        <dbReference type="ARBA" id="ARBA00004586"/>
    </source>
</evidence>
<dbReference type="Pfam" id="PF15924">
    <property type="entry name" value="ALG11_N"/>
    <property type="match status" value="1"/>
</dbReference>
<protein>
    <recommendedName>
        <fullName evidence="4">ALG11 mannosyltransferase N-terminal domain-containing protein</fullName>
    </recommendedName>
</protein>
<evidence type="ECO:0000256" key="2">
    <source>
        <dbReference type="ARBA" id="ARBA00022679"/>
    </source>
</evidence>
<dbReference type="GO" id="GO:0004377">
    <property type="term" value="F:GDP-Man:Man(3)GlcNAc(2)-PP-Dol alpha-1,2-mannosyltransferase activity"/>
    <property type="evidence" value="ECO:0007669"/>
    <property type="project" value="InterPro"/>
</dbReference>
<feature type="domain" description="ALG11 mannosyltransferase N-terminal" evidence="4">
    <location>
        <begin position="1"/>
        <end position="84"/>
    </location>
</feature>
<keyword evidence="3" id="KW-0256">Endoplasmic reticulum</keyword>
<evidence type="ECO:0000259" key="4">
    <source>
        <dbReference type="Pfam" id="PF15924"/>
    </source>
</evidence>
<dbReference type="EMBL" id="CCFA01002637">
    <property type="protein sequence ID" value="CDS00471.1"/>
    <property type="molecule type" value="Genomic_DNA"/>
</dbReference>
<keyword evidence="2" id="KW-0808">Transferase</keyword>
<dbReference type="STRING" id="49012.A0A0F7RUB4"/>
<gene>
    <name evidence="5" type="primary">SSCI43950.1</name>
</gene>
<organism evidence="5 6">
    <name type="scientific">Sporisorium scitamineum</name>
    <dbReference type="NCBI Taxonomy" id="49012"/>
    <lineage>
        <taxon>Eukaryota</taxon>
        <taxon>Fungi</taxon>
        <taxon>Dikarya</taxon>
        <taxon>Basidiomycota</taxon>
        <taxon>Ustilaginomycotina</taxon>
        <taxon>Ustilaginomycetes</taxon>
        <taxon>Ustilaginales</taxon>
        <taxon>Ustilaginaceae</taxon>
        <taxon>Sporisorium</taxon>
    </lineage>
</organism>
<dbReference type="AlphaFoldDB" id="A0A0F7RUB4"/>
<dbReference type="PANTHER" id="PTHR45919">
    <property type="entry name" value="GDP-MAN:MAN(3)GLCNAC(2)-PP-DOL ALPHA-1,2-MANNOSYLTRANSFERASE"/>
    <property type="match status" value="1"/>
</dbReference>
<proteinExistence type="predicted"/>